<dbReference type="EMBL" id="CP089280">
    <property type="protein sequence ID" value="USP82187.1"/>
    <property type="molecule type" value="Genomic_DNA"/>
</dbReference>
<reference evidence="1" key="1">
    <citation type="submission" date="2021-12" db="EMBL/GenBank/DDBJ databases">
        <title>Curvularia clavata genome.</title>
        <authorList>
            <person name="Cao Y."/>
        </authorList>
    </citation>
    <scope>NUCLEOTIDE SEQUENCE</scope>
    <source>
        <strain evidence="1">Yc1106</strain>
    </source>
</reference>
<protein>
    <submittedName>
        <fullName evidence="1">Uncharacterized protein</fullName>
    </submittedName>
</protein>
<sequence>MTEGNQGSNVQSDEAVSEQLVAVKERWYYPSDIEKDLKDVDIPFRAKEAVFATAWEYTRCVIPEYTNWSRYVAFMRIMIIGIIAEFRGSLIDVINDDTLLGYSLTKVLNTLCGGTVGYPWQFFRMRDTETLVRFTIGAALVCNDLDHIWFTNEQFDILAEIGNTMYDGAAHCKHCLDGEVSSTFTHISKTKRMVAFHKCREALWALDVAWAGKPNMKCVINFLRYFGGPIHMTMRQYRLVEGGLAPGKPGTERIIARTQRNVKLWSKLEEKTDSKELELQSLEQYHGILARETLLLFNGLRAMLEEADQFFCSECNYRAIYGAPQDHVFGRCFLCAGCQQEWAVYTEILLERMVKSFPEAAEIIRISEMRATSSALL</sequence>
<organism evidence="1 2">
    <name type="scientific">Curvularia clavata</name>
    <dbReference type="NCBI Taxonomy" id="95742"/>
    <lineage>
        <taxon>Eukaryota</taxon>
        <taxon>Fungi</taxon>
        <taxon>Dikarya</taxon>
        <taxon>Ascomycota</taxon>
        <taxon>Pezizomycotina</taxon>
        <taxon>Dothideomycetes</taxon>
        <taxon>Pleosporomycetidae</taxon>
        <taxon>Pleosporales</taxon>
        <taxon>Pleosporineae</taxon>
        <taxon>Pleosporaceae</taxon>
        <taxon>Curvularia</taxon>
    </lineage>
</organism>
<name>A0A9Q8ZHR1_CURCL</name>
<evidence type="ECO:0000313" key="2">
    <source>
        <dbReference type="Proteomes" id="UP001056012"/>
    </source>
</evidence>
<keyword evidence="2" id="KW-1185">Reference proteome</keyword>
<accession>A0A9Q8ZHR1</accession>
<dbReference type="VEuPathDB" id="FungiDB:yc1106_09461"/>
<dbReference type="AlphaFoldDB" id="A0A9Q8ZHR1"/>
<gene>
    <name evidence="1" type="ORF">yc1106_09461</name>
</gene>
<proteinExistence type="predicted"/>
<dbReference type="OrthoDB" id="2821964at2759"/>
<dbReference type="Proteomes" id="UP001056012">
    <property type="component" value="Chromosome 7"/>
</dbReference>
<evidence type="ECO:0000313" key="1">
    <source>
        <dbReference type="EMBL" id="USP82187.1"/>
    </source>
</evidence>